<gene>
    <name evidence="1" type="ORF">SAMN04489866_101275</name>
</gene>
<dbReference type="Proteomes" id="UP000198995">
    <property type="component" value="Unassembled WGS sequence"/>
</dbReference>
<accession>A0A1G6SCA3</accession>
<protein>
    <submittedName>
        <fullName evidence="1">Uncharacterized protein</fullName>
    </submittedName>
</protein>
<keyword evidence="2" id="KW-1185">Reference proteome</keyword>
<dbReference type="AlphaFoldDB" id="A0A1G6SCA3"/>
<evidence type="ECO:0000313" key="1">
    <source>
        <dbReference type="EMBL" id="SDD13767.1"/>
    </source>
</evidence>
<name>A0A1G6SCA3_PEPNI</name>
<proteinExistence type="predicted"/>
<evidence type="ECO:0000313" key="2">
    <source>
        <dbReference type="Proteomes" id="UP000198995"/>
    </source>
</evidence>
<organism evidence="1 2">
    <name type="scientific">Peptococcus niger</name>
    <dbReference type="NCBI Taxonomy" id="2741"/>
    <lineage>
        <taxon>Bacteria</taxon>
        <taxon>Bacillati</taxon>
        <taxon>Bacillota</taxon>
        <taxon>Clostridia</taxon>
        <taxon>Eubacteriales</taxon>
        <taxon>Peptococcaceae</taxon>
        <taxon>Peptococcus</taxon>
    </lineage>
</organism>
<reference evidence="1 2" key="1">
    <citation type="submission" date="2016-10" db="EMBL/GenBank/DDBJ databases">
        <authorList>
            <person name="de Groot N.N."/>
        </authorList>
    </citation>
    <scope>NUCLEOTIDE SEQUENCE [LARGE SCALE GENOMIC DNA]</scope>
    <source>
        <strain evidence="1 2">DSM 20475</strain>
    </source>
</reference>
<dbReference type="STRING" id="2741.SAMN04489866_101275"/>
<dbReference type="EMBL" id="FNAF01000001">
    <property type="protein sequence ID" value="SDD13767.1"/>
    <property type="molecule type" value="Genomic_DNA"/>
</dbReference>
<sequence length="55" mass="6751">MKIISSEYHFCFLRLLAEKSKSDTHFIYLQMKKQPNCCTLEEEYIRWSTHHVTER</sequence>